<dbReference type="EMBL" id="METE01000004">
    <property type="protein sequence ID" value="OGB85444.1"/>
    <property type="molecule type" value="Genomic_DNA"/>
</dbReference>
<evidence type="ECO:0000256" key="10">
    <source>
        <dbReference type="RuleBase" id="RU363035"/>
    </source>
</evidence>
<keyword evidence="4 9" id="KW-0547">Nucleotide-binding</keyword>
<dbReference type="Pfam" id="PF09334">
    <property type="entry name" value="tRNA-synt_1g"/>
    <property type="match status" value="1"/>
</dbReference>
<dbReference type="InterPro" id="IPR001412">
    <property type="entry name" value="aa-tRNA-synth_I_CS"/>
</dbReference>
<sequence>MKVAIKKYNHQKVERKWQKFWAANQSFKAVDNDNRPKFYALDMFAYPSGDGLHVGHPRGYTATDILARYHRMLGLNVMRPVGWDAFGLPAENYAIQVGQPPAKLTKANIARFSQQVKALGFAYDWDREISTADPNYYKWTQWIFKTLYDNGYAYQKEAYANWCPKDQTVLANEQVIDGRCYRCDTEVEQKKLKQWFFKITDFADELIGGLDKLDWPESTKMGQRNWIGRSEGASLKFQVACHPEPDSGSDGEMPKQVRHDDWKIEVFTTRADTLFGATYLVLAPEHDLVEKLTTPEQKAEVDKYIVATQKKSALDRKMAHEKTGVFTGSFAVNPATGKDIPIWIADYVLTDYGTGAIMAVPAHDERDFEFAKKFDLPIIPVILKSTMESRSFVMGVNESDLKKLSAKVVGKTSGGDFKIEIPFDQLDGYKQFIRGVIRPGFWNEFSTPAGFYFIFKHKDGRLEEMELTEETNDLIDRYGATFNDEQPGEISENVYSWLAEGADGFYRELLIHPNTGVLINSEEFNGQSSKEAAAKIAKKFGGELKVQYKLHDWLISRQRYWGAPIPIVYKQISGSAGQYTTVSVDEADLPVMLPTDVDFQPTGESPLALSKKFQAGVAKKYGRGARRELDTMDTFVCSSWYFLRYCDPHNTSEFASAASLKYWMPVNLYIGGSEHTNGHLLYARFIVKVLHKLGYLDFDEPFLKLRHQGLILGADGDKMSKSKGNVVNPDEVVEVFGADALRMYEMFMGPFDQSLPWSTAGIEGVRRFLNRLWSLKPMAKAPETDRAIHKLIKKVTEDIDQMKFNTIVSSSMEFVNRCFAKGITKPTLEKLVKLLAPIVPHLAEEIYDKLGYEQSIFKAAWPQFDPALLIEDLVKVAVQVNGRLRGVLSVSPTDSEDKIREAATALPALSAHLSGKQIVKSHYVPGRIINLIVE</sequence>
<dbReference type="Proteomes" id="UP000179010">
    <property type="component" value="Unassembled WGS sequence"/>
</dbReference>
<dbReference type="InterPro" id="IPR015413">
    <property type="entry name" value="Methionyl/Leucyl_tRNA_Synth"/>
</dbReference>
<dbReference type="Gene3D" id="3.40.50.620">
    <property type="entry name" value="HUPs"/>
    <property type="match status" value="2"/>
</dbReference>
<evidence type="ECO:0000256" key="6">
    <source>
        <dbReference type="ARBA" id="ARBA00022917"/>
    </source>
</evidence>
<gene>
    <name evidence="9" type="primary">leuS</name>
    <name evidence="15" type="ORF">A2994_02390</name>
</gene>
<feature type="domain" description="Methionyl/Valyl/Leucyl/Isoleucyl-tRNA synthetase anticodon-binding" evidence="12">
    <location>
        <begin position="788"/>
        <end position="897"/>
    </location>
</feature>
<dbReference type="GO" id="GO:0005524">
    <property type="term" value="F:ATP binding"/>
    <property type="evidence" value="ECO:0007669"/>
    <property type="project" value="UniProtKB-UniRule"/>
</dbReference>
<dbReference type="FunFam" id="1.10.730.10:FF:000002">
    <property type="entry name" value="Leucine--tRNA ligase"/>
    <property type="match status" value="1"/>
</dbReference>
<dbReference type="Pfam" id="PF08264">
    <property type="entry name" value="Anticodon_1"/>
    <property type="match status" value="1"/>
</dbReference>
<evidence type="ECO:0000256" key="9">
    <source>
        <dbReference type="HAMAP-Rule" id="MF_00049"/>
    </source>
</evidence>
<dbReference type="CDD" id="cd07958">
    <property type="entry name" value="Anticodon_Ia_Leu_BEm"/>
    <property type="match status" value="1"/>
</dbReference>
<dbReference type="InterPro" id="IPR009008">
    <property type="entry name" value="Val/Leu/Ile-tRNA-synth_edit"/>
</dbReference>
<dbReference type="SUPFAM" id="SSF47323">
    <property type="entry name" value="Anticodon-binding domain of a subclass of class I aminoacyl-tRNA synthetases"/>
    <property type="match status" value="1"/>
</dbReference>
<evidence type="ECO:0000256" key="2">
    <source>
        <dbReference type="ARBA" id="ARBA00022490"/>
    </source>
</evidence>
<evidence type="ECO:0000256" key="3">
    <source>
        <dbReference type="ARBA" id="ARBA00022598"/>
    </source>
</evidence>
<organism evidence="15 16">
    <name type="scientific">candidate division Kazan bacterium RIFCSPLOWO2_01_FULL_48_13</name>
    <dbReference type="NCBI Taxonomy" id="1798539"/>
    <lineage>
        <taxon>Bacteria</taxon>
        <taxon>Bacteria division Kazan-3B-28</taxon>
    </lineage>
</organism>
<dbReference type="GO" id="GO:0002161">
    <property type="term" value="F:aminoacyl-tRNA deacylase activity"/>
    <property type="evidence" value="ECO:0007669"/>
    <property type="project" value="InterPro"/>
</dbReference>
<dbReference type="PRINTS" id="PR00985">
    <property type="entry name" value="TRNASYNTHLEU"/>
</dbReference>
<comment type="similarity">
    <text evidence="1 9 10">Belongs to the class-I aminoacyl-tRNA synthetase family.</text>
</comment>
<dbReference type="GO" id="GO:0005829">
    <property type="term" value="C:cytosol"/>
    <property type="evidence" value="ECO:0007669"/>
    <property type="project" value="TreeGrafter"/>
</dbReference>
<dbReference type="FunFam" id="3.40.50.620:FF:000077">
    <property type="entry name" value="Leucine--tRNA ligase"/>
    <property type="match status" value="1"/>
</dbReference>
<evidence type="ECO:0000259" key="14">
    <source>
        <dbReference type="Pfam" id="PF13603"/>
    </source>
</evidence>
<dbReference type="GO" id="GO:0004823">
    <property type="term" value="F:leucine-tRNA ligase activity"/>
    <property type="evidence" value="ECO:0007669"/>
    <property type="project" value="UniProtKB-UniRule"/>
</dbReference>
<keyword evidence="3 9" id="KW-0436">Ligase</keyword>
<dbReference type="GO" id="GO:0006429">
    <property type="term" value="P:leucyl-tRNA aminoacylation"/>
    <property type="evidence" value="ECO:0007669"/>
    <property type="project" value="UniProtKB-UniRule"/>
</dbReference>
<feature type="short sequence motif" description="'KMSKS' region" evidence="9">
    <location>
        <begin position="718"/>
        <end position="722"/>
    </location>
</feature>
<proteinExistence type="inferred from homology"/>
<dbReference type="InterPro" id="IPR002300">
    <property type="entry name" value="aa-tRNA-synth_Ia"/>
</dbReference>
<dbReference type="SUPFAM" id="SSF50677">
    <property type="entry name" value="ValRS/IleRS/LeuRS editing domain"/>
    <property type="match status" value="1"/>
</dbReference>
<dbReference type="STRING" id="1798539.A2994_02390"/>
<dbReference type="InterPro" id="IPR009080">
    <property type="entry name" value="tRNAsynth_Ia_anticodon-bd"/>
</dbReference>
<feature type="domain" description="Leucyl-tRNA synthetase editing" evidence="14">
    <location>
        <begin position="224"/>
        <end position="388"/>
    </location>
</feature>
<evidence type="ECO:0000256" key="8">
    <source>
        <dbReference type="ARBA" id="ARBA00047469"/>
    </source>
</evidence>
<evidence type="ECO:0000259" key="11">
    <source>
        <dbReference type="Pfam" id="PF00133"/>
    </source>
</evidence>
<evidence type="ECO:0000256" key="1">
    <source>
        <dbReference type="ARBA" id="ARBA00005594"/>
    </source>
</evidence>
<comment type="catalytic activity">
    <reaction evidence="8 9">
        <text>tRNA(Leu) + L-leucine + ATP = L-leucyl-tRNA(Leu) + AMP + diphosphate</text>
        <dbReference type="Rhea" id="RHEA:11688"/>
        <dbReference type="Rhea" id="RHEA-COMP:9613"/>
        <dbReference type="Rhea" id="RHEA-COMP:9622"/>
        <dbReference type="ChEBI" id="CHEBI:30616"/>
        <dbReference type="ChEBI" id="CHEBI:33019"/>
        <dbReference type="ChEBI" id="CHEBI:57427"/>
        <dbReference type="ChEBI" id="CHEBI:78442"/>
        <dbReference type="ChEBI" id="CHEBI:78494"/>
        <dbReference type="ChEBI" id="CHEBI:456215"/>
        <dbReference type="EC" id="6.1.1.4"/>
    </reaction>
</comment>
<comment type="subcellular location">
    <subcellularLocation>
        <location evidence="9">Cytoplasm</location>
    </subcellularLocation>
</comment>
<evidence type="ECO:0000313" key="15">
    <source>
        <dbReference type="EMBL" id="OGB85444.1"/>
    </source>
</evidence>
<feature type="domain" description="Aminoacyl-tRNA synthetase class Ia" evidence="11">
    <location>
        <begin position="550"/>
        <end position="744"/>
    </location>
</feature>
<evidence type="ECO:0000256" key="7">
    <source>
        <dbReference type="ARBA" id="ARBA00023146"/>
    </source>
</evidence>
<evidence type="ECO:0000313" key="16">
    <source>
        <dbReference type="Proteomes" id="UP000179010"/>
    </source>
</evidence>
<dbReference type="Pfam" id="PF00133">
    <property type="entry name" value="tRNA-synt_1"/>
    <property type="match status" value="1"/>
</dbReference>
<dbReference type="PANTHER" id="PTHR43740:SF2">
    <property type="entry name" value="LEUCINE--TRNA LIGASE, MITOCHONDRIAL"/>
    <property type="match status" value="1"/>
</dbReference>
<keyword evidence="6 9" id="KW-0648">Protein biosynthesis</keyword>
<evidence type="ECO:0000256" key="4">
    <source>
        <dbReference type="ARBA" id="ARBA00022741"/>
    </source>
</evidence>
<dbReference type="InterPro" id="IPR014729">
    <property type="entry name" value="Rossmann-like_a/b/a_fold"/>
</dbReference>
<dbReference type="Pfam" id="PF13603">
    <property type="entry name" value="tRNA-synt_1_2"/>
    <property type="match status" value="1"/>
</dbReference>
<protein>
    <recommendedName>
        <fullName evidence="9">Leucine--tRNA ligase</fullName>
        <ecNumber evidence="9">6.1.1.4</ecNumber>
    </recommendedName>
    <alternativeName>
        <fullName evidence="9">Leucyl-tRNA synthetase</fullName>
        <shortName evidence="9">LeuRS</shortName>
    </alternativeName>
</protein>
<dbReference type="PROSITE" id="PS00178">
    <property type="entry name" value="AA_TRNA_LIGASE_I"/>
    <property type="match status" value="1"/>
</dbReference>
<dbReference type="NCBIfam" id="TIGR00396">
    <property type="entry name" value="leuS_bact"/>
    <property type="match status" value="1"/>
</dbReference>
<dbReference type="EC" id="6.1.1.4" evidence="9"/>
<keyword evidence="2 9" id="KW-0963">Cytoplasm</keyword>
<reference evidence="15 16" key="1">
    <citation type="journal article" date="2016" name="Nat. Commun.">
        <title>Thousands of microbial genomes shed light on interconnected biogeochemical processes in an aquifer system.</title>
        <authorList>
            <person name="Anantharaman K."/>
            <person name="Brown C.T."/>
            <person name="Hug L.A."/>
            <person name="Sharon I."/>
            <person name="Castelle C.J."/>
            <person name="Probst A.J."/>
            <person name="Thomas B.C."/>
            <person name="Singh A."/>
            <person name="Wilkins M.J."/>
            <person name="Karaoz U."/>
            <person name="Brodie E.L."/>
            <person name="Williams K.H."/>
            <person name="Hubbard S.S."/>
            <person name="Banfield J.F."/>
        </authorList>
    </citation>
    <scope>NUCLEOTIDE SEQUENCE [LARGE SCALE GENOMIC DNA]</scope>
</reference>
<dbReference type="InterPro" id="IPR013155">
    <property type="entry name" value="M/V/L/I-tRNA-synth_anticd-bd"/>
</dbReference>
<keyword evidence="7 9" id="KW-0030">Aminoacyl-tRNA synthetase</keyword>
<keyword evidence="5 9" id="KW-0067">ATP-binding</keyword>
<dbReference type="Gene3D" id="3.10.20.590">
    <property type="match status" value="1"/>
</dbReference>
<dbReference type="AlphaFoldDB" id="A0A1F4PP67"/>
<dbReference type="SUPFAM" id="SSF52374">
    <property type="entry name" value="Nucleotidylyl transferase"/>
    <property type="match status" value="1"/>
</dbReference>
<evidence type="ECO:0000256" key="5">
    <source>
        <dbReference type="ARBA" id="ARBA00022840"/>
    </source>
</evidence>
<comment type="caution">
    <text evidence="15">The sequence shown here is derived from an EMBL/GenBank/DDBJ whole genome shotgun (WGS) entry which is preliminary data.</text>
</comment>
<dbReference type="HAMAP" id="MF_00049_B">
    <property type="entry name" value="Leu_tRNA_synth_B"/>
    <property type="match status" value="1"/>
</dbReference>
<dbReference type="Gene3D" id="3.90.740.10">
    <property type="entry name" value="Valyl/Leucyl/Isoleucyl-tRNA synthetase, editing domain"/>
    <property type="match status" value="1"/>
</dbReference>
<evidence type="ECO:0000259" key="13">
    <source>
        <dbReference type="Pfam" id="PF09334"/>
    </source>
</evidence>
<feature type="binding site" evidence="9">
    <location>
        <position position="721"/>
    </location>
    <ligand>
        <name>ATP</name>
        <dbReference type="ChEBI" id="CHEBI:30616"/>
    </ligand>
</feature>
<evidence type="ECO:0000259" key="12">
    <source>
        <dbReference type="Pfam" id="PF08264"/>
    </source>
</evidence>
<accession>A0A1F4PP67</accession>
<dbReference type="InterPro" id="IPR025709">
    <property type="entry name" value="Leu_tRNA-synth_edit"/>
</dbReference>
<feature type="domain" description="Methionyl/Leucyl tRNA synthetase" evidence="13">
    <location>
        <begin position="45"/>
        <end position="187"/>
    </location>
</feature>
<comment type="caution">
    <text evidence="9">Lacks conserved residue(s) required for the propagation of feature annotation.</text>
</comment>
<dbReference type="PANTHER" id="PTHR43740">
    <property type="entry name" value="LEUCYL-TRNA SYNTHETASE"/>
    <property type="match status" value="1"/>
</dbReference>
<dbReference type="Gene3D" id="1.10.730.10">
    <property type="entry name" value="Isoleucyl-tRNA Synthetase, Domain 1"/>
    <property type="match status" value="1"/>
</dbReference>
<dbReference type="InterPro" id="IPR002302">
    <property type="entry name" value="Leu-tRNA-ligase"/>
</dbReference>
<name>A0A1F4PP67_UNCK3</name>